<dbReference type="RefSeq" id="YP_009125161.1">
    <property type="nucleotide sequence ID" value="NC_026594.1"/>
</dbReference>
<sequence length="129" mass="13800">MSAFYDEMAQVAQELLAEFGRDLTIVRESGEVRDPVTGKVTPGAKTEQTLKAATLPVNESTSAFDMTFFEGIGAGAMIRYALISVVGHTFVPTVGDKTSFDGSNWRFLGCTPLNVDGTPVVFMAGLQEA</sequence>
<proteinExistence type="predicted"/>
<protein>
    <recommendedName>
        <fullName evidence="3">Virion structural protein</fullName>
    </recommendedName>
</protein>
<organism evidence="1 2">
    <name type="scientific">Pseudomonas phage vB_PaeS_PAO1_Ab18</name>
    <dbReference type="NCBI Taxonomy" id="1548905"/>
    <lineage>
        <taxon>Viruses</taxon>
        <taxon>Duplodnaviria</taxon>
        <taxon>Heunggongvirae</taxon>
        <taxon>Uroviricota</taxon>
        <taxon>Caudoviricetes</taxon>
        <taxon>Mesyanzhinovviridae</taxon>
        <taxon>Bradleyvirinae</taxon>
        <taxon>Abidjanvirus</taxon>
        <taxon>Abidjanvirus Ab18</taxon>
        <taxon>Pseudomonas virus Ab18</taxon>
    </lineage>
</organism>
<keyword evidence="2" id="KW-1185">Reference proteome</keyword>
<dbReference type="KEGG" id="vg:23680043"/>
<dbReference type="Proteomes" id="UP000030226">
    <property type="component" value="Segment"/>
</dbReference>
<evidence type="ECO:0008006" key="3">
    <source>
        <dbReference type="Google" id="ProtNLM"/>
    </source>
</evidence>
<name>A0A0A1IX13_9CAUD</name>
<dbReference type="EMBL" id="LN610577">
    <property type="protein sequence ID" value="CEF89697.1"/>
    <property type="molecule type" value="Genomic_DNA"/>
</dbReference>
<dbReference type="OrthoDB" id="32645at10239"/>
<gene>
    <name evidence="1" type="primary">ORF58</name>
</gene>
<evidence type="ECO:0000313" key="2">
    <source>
        <dbReference type="Proteomes" id="UP000030226"/>
    </source>
</evidence>
<evidence type="ECO:0000313" key="1">
    <source>
        <dbReference type="EMBL" id="CEF89697.1"/>
    </source>
</evidence>
<accession>A0A0A1IX13</accession>
<dbReference type="GeneID" id="23680043"/>
<reference evidence="1 2" key="1">
    <citation type="journal article" date="2015" name="PLoS ONE">
        <title>Investigation of a Large Collection of Pseudomonas aeruginosa Bacteriophages Collected from a Single Environmental Source in Abidjan, Cote d'Ivoire.</title>
        <authorList>
            <person name="Essoh C."/>
            <person name="Latino L."/>
            <person name="Midoux C."/>
            <person name="Blouin Y."/>
            <person name="Loukou G."/>
            <person name="Nguetta S.P."/>
            <person name="Lathro S."/>
            <person name="Cablanmian A."/>
            <person name="Kouassi A.K."/>
            <person name="Vergnaud G."/>
            <person name="Pourcel C."/>
        </authorList>
    </citation>
    <scope>NUCLEOTIDE SEQUENCE [LARGE SCALE GENOMIC DNA]</scope>
    <source>
        <strain evidence="1">Ab18</strain>
    </source>
</reference>